<dbReference type="RefSeq" id="WP_149497961.1">
    <property type="nucleotide sequence ID" value="NZ_CP141221.1"/>
</dbReference>
<keyword evidence="1" id="KW-0472">Membrane</keyword>
<dbReference type="EMBL" id="JASZZN010000008">
    <property type="protein sequence ID" value="MDM4016300.1"/>
    <property type="molecule type" value="Genomic_DNA"/>
</dbReference>
<proteinExistence type="predicted"/>
<dbReference type="Proteomes" id="UP001239462">
    <property type="component" value="Unassembled WGS sequence"/>
</dbReference>
<evidence type="ECO:0000313" key="3">
    <source>
        <dbReference type="Proteomes" id="UP001239462"/>
    </source>
</evidence>
<feature type="transmembrane region" description="Helical" evidence="1">
    <location>
        <begin position="22"/>
        <end position="43"/>
    </location>
</feature>
<sequence>MKSPQLVCSMLSLLRDEDGTTAVEYAVMLALIVAVCIGSVAALTTETQKSFDKSGAAIAGAMAN</sequence>
<organism evidence="2 3">
    <name type="scientific">Roseiconus lacunae</name>
    <dbReference type="NCBI Taxonomy" id="2605694"/>
    <lineage>
        <taxon>Bacteria</taxon>
        <taxon>Pseudomonadati</taxon>
        <taxon>Planctomycetota</taxon>
        <taxon>Planctomycetia</taxon>
        <taxon>Pirellulales</taxon>
        <taxon>Pirellulaceae</taxon>
        <taxon>Roseiconus</taxon>
    </lineage>
</organism>
<evidence type="ECO:0000313" key="2">
    <source>
        <dbReference type="EMBL" id="MDM4016300.1"/>
    </source>
</evidence>
<comment type="caution">
    <text evidence="2">The sequence shown here is derived from an EMBL/GenBank/DDBJ whole genome shotgun (WGS) entry which is preliminary data.</text>
</comment>
<name>A0ABT7PIJ4_9BACT</name>
<gene>
    <name evidence="2" type="ORF">QTN89_12730</name>
</gene>
<keyword evidence="1" id="KW-0812">Transmembrane</keyword>
<accession>A0ABT7PIJ4</accession>
<keyword evidence="1" id="KW-1133">Transmembrane helix</keyword>
<protein>
    <submittedName>
        <fullName evidence="2">Flp family type IVb pilin</fullName>
    </submittedName>
</protein>
<keyword evidence="3" id="KW-1185">Reference proteome</keyword>
<evidence type="ECO:0000256" key="1">
    <source>
        <dbReference type="SAM" id="Phobius"/>
    </source>
</evidence>
<reference evidence="2 3" key="1">
    <citation type="submission" date="2023-06" db="EMBL/GenBank/DDBJ databases">
        <title>Roseiconus lacunae JC819 isolated from Gulf of Mannar region, Tamil Nadu.</title>
        <authorList>
            <person name="Pk S."/>
            <person name="Ch S."/>
            <person name="Ch V.R."/>
        </authorList>
    </citation>
    <scope>NUCLEOTIDE SEQUENCE [LARGE SCALE GENOMIC DNA]</scope>
    <source>
        <strain evidence="2 3">JC819</strain>
    </source>
</reference>